<dbReference type="Proteomes" id="UP000698222">
    <property type="component" value="Unassembled WGS sequence"/>
</dbReference>
<sequence length="44" mass="4877">MLLRSMPQDRPAARTATISRSDWTPSGPGALDVMILEADEFWAD</sequence>
<keyword evidence="3" id="KW-1185">Reference proteome</keyword>
<evidence type="ECO:0000313" key="3">
    <source>
        <dbReference type="Proteomes" id="UP000698222"/>
    </source>
</evidence>
<accession>A0ABS4YNA3</accession>
<evidence type="ECO:0000313" key="2">
    <source>
        <dbReference type="EMBL" id="MBP2410266.1"/>
    </source>
</evidence>
<comment type="caution">
    <text evidence="2">The sequence shown here is derived from an EMBL/GenBank/DDBJ whole genome shotgun (WGS) entry which is preliminary data.</text>
</comment>
<gene>
    <name evidence="2" type="ORF">JOF44_003169</name>
</gene>
<name>A0ABS4YNA3_9MICO</name>
<feature type="region of interest" description="Disordered" evidence="1">
    <location>
        <begin position="1"/>
        <end position="26"/>
    </location>
</feature>
<protein>
    <submittedName>
        <fullName evidence="2">Uncharacterized protein</fullName>
    </submittedName>
</protein>
<evidence type="ECO:0000256" key="1">
    <source>
        <dbReference type="SAM" id="MobiDB-lite"/>
    </source>
</evidence>
<dbReference type="RefSeq" id="WP_281067098.1">
    <property type="nucleotide sequence ID" value="NZ_BAAAJV010000016.1"/>
</dbReference>
<organism evidence="2 3">
    <name type="scientific">Brachybacterium fresconis</name>
    <dbReference type="NCBI Taxonomy" id="173363"/>
    <lineage>
        <taxon>Bacteria</taxon>
        <taxon>Bacillati</taxon>
        <taxon>Actinomycetota</taxon>
        <taxon>Actinomycetes</taxon>
        <taxon>Micrococcales</taxon>
        <taxon>Dermabacteraceae</taxon>
        <taxon>Brachybacterium</taxon>
    </lineage>
</organism>
<reference evidence="2 3" key="1">
    <citation type="submission" date="2021-03" db="EMBL/GenBank/DDBJ databases">
        <title>Sequencing the genomes of 1000 actinobacteria strains.</title>
        <authorList>
            <person name="Klenk H.-P."/>
        </authorList>
    </citation>
    <scope>NUCLEOTIDE SEQUENCE [LARGE SCALE GENOMIC DNA]</scope>
    <source>
        <strain evidence="2 3">DSM 14564</strain>
    </source>
</reference>
<dbReference type="EMBL" id="JAGIOC010000001">
    <property type="protein sequence ID" value="MBP2410266.1"/>
    <property type="molecule type" value="Genomic_DNA"/>
</dbReference>
<proteinExistence type="predicted"/>